<evidence type="ECO:0000259" key="2">
    <source>
        <dbReference type="Pfam" id="PF12172"/>
    </source>
</evidence>
<dbReference type="InterPro" id="IPR002878">
    <property type="entry name" value="ChsH2_C"/>
</dbReference>
<dbReference type="AlphaFoldDB" id="A0A6J4QGL5"/>
<gene>
    <name evidence="3" type="ORF">AVDCRST_MAG82-3127</name>
</gene>
<dbReference type="PANTHER" id="PTHR34075:SF5">
    <property type="entry name" value="BLR3430 PROTEIN"/>
    <property type="match status" value="1"/>
</dbReference>
<dbReference type="InterPro" id="IPR022002">
    <property type="entry name" value="ChsH2_Znr"/>
</dbReference>
<dbReference type="InterPro" id="IPR052513">
    <property type="entry name" value="Thioester_dehydratase-like"/>
</dbReference>
<proteinExistence type="predicted"/>
<dbReference type="PANTHER" id="PTHR34075">
    <property type="entry name" value="BLR3430 PROTEIN"/>
    <property type="match status" value="1"/>
</dbReference>
<organism evidence="3">
    <name type="scientific">uncultured Rubrobacteraceae bacterium</name>
    <dbReference type="NCBI Taxonomy" id="349277"/>
    <lineage>
        <taxon>Bacteria</taxon>
        <taxon>Bacillati</taxon>
        <taxon>Actinomycetota</taxon>
        <taxon>Rubrobacteria</taxon>
        <taxon>Rubrobacterales</taxon>
        <taxon>Rubrobacteraceae</taxon>
        <taxon>environmental samples</taxon>
    </lineage>
</organism>
<reference evidence="3" key="1">
    <citation type="submission" date="2020-02" db="EMBL/GenBank/DDBJ databases">
        <authorList>
            <person name="Meier V. D."/>
        </authorList>
    </citation>
    <scope>NUCLEOTIDE SEQUENCE</scope>
    <source>
        <strain evidence="3">AVDCRST_MAG82</strain>
    </source>
</reference>
<dbReference type="Pfam" id="PF01796">
    <property type="entry name" value="OB_ChsH2_C"/>
    <property type="match status" value="1"/>
</dbReference>
<evidence type="ECO:0000313" key="3">
    <source>
        <dbReference type="EMBL" id="CAA9443713.1"/>
    </source>
</evidence>
<name>A0A6J4QGL5_9ACTN</name>
<evidence type="ECO:0008006" key="4">
    <source>
        <dbReference type="Google" id="ProtNLM"/>
    </source>
</evidence>
<feature type="domain" description="ChsH2 rubredoxin-like zinc ribbon" evidence="2">
    <location>
        <begin position="27"/>
        <end position="52"/>
    </location>
</feature>
<accession>A0A6J4QGL5</accession>
<dbReference type="SUPFAM" id="SSF50249">
    <property type="entry name" value="Nucleic acid-binding proteins"/>
    <property type="match status" value="1"/>
</dbReference>
<dbReference type="Pfam" id="PF12172">
    <property type="entry name" value="zf-ChsH2"/>
    <property type="match status" value="1"/>
</dbReference>
<evidence type="ECO:0000259" key="1">
    <source>
        <dbReference type="Pfam" id="PF01796"/>
    </source>
</evidence>
<sequence length="130" mass="14326">MPGMNPKAGEPPAGVYRRCLESGWLGFQRCPGCEAAVFYPRVICPFCGGADLTWQTSSGRGVVYATTAVYRREGDPYNVVLVDLEEGFRMMSRVEGVPAEKVEVGARVKLRVDREGDDPVPVFVLRDEDP</sequence>
<feature type="domain" description="ChsH2 C-terminal OB-fold" evidence="1">
    <location>
        <begin position="54"/>
        <end position="112"/>
    </location>
</feature>
<protein>
    <recommendedName>
        <fullName evidence="4">DUF35 domain-containing protein</fullName>
    </recommendedName>
</protein>
<dbReference type="EMBL" id="CADCVA010000383">
    <property type="protein sequence ID" value="CAA9443713.1"/>
    <property type="molecule type" value="Genomic_DNA"/>
</dbReference>
<dbReference type="InterPro" id="IPR012340">
    <property type="entry name" value="NA-bd_OB-fold"/>
</dbReference>